<dbReference type="AlphaFoldDB" id="A0A1I3MS94"/>
<dbReference type="Gene3D" id="3.30.300.30">
    <property type="match status" value="1"/>
</dbReference>
<dbReference type="Pfam" id="PF00501">
    <property type="entry name" value="AMP-binding"/>
    <property type="match status" value="1"/>
</dbReference>
<proteinExistence type="predicted"/>
<feature type="domain" description="AMP-dependent synthetase/ligase" evidence="1">
    <location>
        <begin position="25"/>
        <end position="405"/>
    </location>
</feature>
<evidence type="ECO:0000313" key="3">
    <source>
        <dbReference type="EMBL" id="SFI99893.1"/>
    </source>
</evidence>
<feature type="domain" description="AMP-binding enzyme C-terminal" evidence="2">
    <location>
        <begin position="453"/>
        <end position="529"/>
    </location>
</feature>
<dbReference type="Proteomes" id="UP000198649">
    <property type="component" value="Unassembled WGS sequence"/>
</dbReference>
<sequence>MWKYRHMSGQNPSPVARDVAELVASAAAESPDRLAVVEAGGRSVTWAQLDDEVGRVATGLGAAGIVAGLRVMLVVGNRIEFVTTYLGTLRAQAVAVPVNPTATPGELARMIADSGSRMVVADGSSVTRVREAVGLLDRARTGDLEGADDFDPEVLARLTLPRVVVIGSTLLPGERSYDHLRADSARRIPPLQDPEKLAALLYTSGTSGRPRAAMLTHRALIANIEQAAAVDPPMMHGDDVVLGVLPMFHVYGLNAVLGGVLLHRAKLVLAERFDPQGTLDLIDDEACSVVPIAPPVFAYWRSVEGLEERLGPVRLVLSGSAPLAPEVIEEFTARTGIAVHQGYGLTEASPVVTSTLRSERLQTGSVGAALEGIEIRLVDEAGEIPVGDDPGEIQIRGANLFSGYWPDGADGPDDDGWWSTGDVGFLDSSGDLFLVDRLKELIIVSGFNVYPVEVEEVIAEVPEVREVAVIGVADPITGEAVVAYVVAPGAEPATVGSAVRDHCAERLARFKQPSRIEIVERLPLTGTGKVQKGRLRGLERRRALGILG</sequence>
<dbReference type="InterPro" id="IPR042099">
    <property type="entry name" value="ANL_N_sf"/>
</dbReference>
<keyword evidence="4" id="KW-1185">Reference proteome</keyword>
<name>A0A1I3MS94_9ACTN</name>
<evidence type="ECO:0000259" key="2">
    <source>
        <dbReference type="Pfam" id="PF13193"/>
    </source>
</evidence>
<protein>
    <submittedName>
        <fullName evidence="3">Long-chain acyl-CoA synthetase</fullName>
    </submittedName>
</protein>
<dbReference type="STRING" id="1005945.SAMN05216561_11621"/>
<gene>
    <name evidence="3" type="ORF">SAMN05216561_11621</name>
</gene>
<dbReference type="InterPro" id="IPR020845">
    <property type="entry name" value="AMP-binding_CS"/>
</dbReference>
<evidence type="ECO:0000313" key="4">
    <source>
        <dbReference type="Proteomes" id="UP000198649"/>
    </source>
</evidence>
<organism evidence="3 4">
    <name type="scientific">Nocardioides psychrotolerans</name>
    <dbReference type="NCBI Taxonomy" id="1005945"/>
    <lineage>
        <taxon>Bacteria</taxon>
        <taxon>Bacillati</taxon>
        <taxon>Actinomycetota</taxon>
        <taxon>Actinomycetes</taxon>
        <taxon>Propionibacteriales</taxon>
        <taxon>Nocardioidaceae</taxon>
        <taxon>Nocardioides</taxon>
    </lineage>
</organism>
<dbReference type="Pfam" id="PF13193">
    <property type="entry name" value="AMP-binding_C"/>
    <property type="match status" value="1"/>
</dbReference>
<dbReference type="InterPro" id="IPR025110">
    <property type="entry name" value="AMP-bd_C"/>
</dbReference>
<accession>A0A1I3MS94</accession>
<dbReference type="Gene3D" id="3.40.50.12780">
    <property type="entry name" value="N-terminal domain of ligase-like"/>
    <property type="match status" value="1"/>
</dbReference>
<dbReference type="PANTHER" id="PTHR24096">
    <property type="entry name" value="LONG-CHAIN-FATTY-ACID--COA LIGASE"/>
    <property type="match status" value="1"/>
</dbReference>
<dbReference type="InterPro" id="IPR045851">
    <property type="entry name" value="AMP-bd_C_sf"/>
</dbReference>
<dbReference type="InterPro" id="IPR000873">
    <property type="entry name" value="AMP-dep_synth/lig_dom"/>
</dbReference>
<reference evidence="3 4" key="1">
    <citation type="submission" date="2016-10" db="EMBL/GenBank/DDBJ databases">
        <authorList>
            <person name="de Groot N.N."/>
        </authorList>
    </citation>
    <scope>NUCLEOTIDE SEQUENCE [LARGE SCALE GENOMIC DNA]</scope>
    <source>
        <strain evidence="3 4">CGMCC 1.11156</strain>
    </source>
</reference>
<dbReference type="SUPFAM" id="SSF56801">
    <property type="entry name" value="Acetyl-CoA synthetase-like"/>
    <property type="match status" value="1"/>
</dbReference>
<dbReference type="EMBL" id="FOQG01000016">
    <property type="protein sequence ID" value="SFI99893.1"/>
    <property type="molecule type" value="Genomic_DNA"/>
</dbReference>
<dbReference type="GO" id="GO:0016405">
    <property type="term" value="F:CoA-ligase activity"/>
    <property type="evidence" value="ECO:0007669"/>
    <property type="project" value="TreeGrafter"/>
</dbReference>
<evidence type="ECO:0000259" key="1">
    <source>
        <dbReference type="Pfam" id="PF00501"/>
    </source>
</evidence>
<dbReference type="PROSITE" id="PS00455">
    <property type="entry name" value="AMP_BINDING"/>
    <property type="match status" value="1"/>
</dbReference>